<feature type="region of interest" description="Disordered" evidence="3">
    <location>
        <begin position="318"/>
        <end position="442"/>
    </location>
</feature>
<evidence type="ECO:0000256" key="2">
    <source>
        <dbReference type="SAM" id="Coils"/>
    </source>
</evidence>
<feature type="region of interest" description="Disordered" evidence="3">
    <location>
        <begin position="1513"/>
        <end position="1550"/>
    </location>
</feature>
<protein>
    <recommendedName>
        <fullName evidence="4">Centromere protein J C-terminal domain-containing protein</fullName>
    </recommendedName>
</protein>
<keyword evidence="6" id="KW-1185">Reference proteome</keyword>
<comment type="caution">
    <text evidence="5">The sequence shown here is derived from an EMBL/GenBank/DDBJ whole genome shotgun (WGS) entry which is preliminary data.</text>
</comment>
<name>A0A1Y1UVQ3_9FUNG</name>
<feature type="compositionally biased region" description="Basic and acidic residues" evidence="3">
    <location>
        <begin position="1298"/>
        <end position="1307"/>
    </location>
</feature>
<evidence type="ECO:0000313" key="5">
    <source>
        <dbReference type="EMBL" id="ORX41315.1"/>
    </source>
</evidence>
<feature type="region of interest" description="Disordered" evidence="3">
    <location>
        <begin position="857"/>
        <end position="882"/>
    </location>
</feature>
<feature type="coiled-coil region" evidence="2">
    <location>
        <begin position="1005"/>
        <end position="1143"/>
    </location>
</feature>
<feature type="compositionally biased region" description="Low complexity" evidence="3">
    <location>
        <begin position="1433"/>
        <end position="1447"/>
    </location>
</feature>
<dbReference type="OrthoDB" id="10252174at2759"/>
<sequence length="1831" mass="209151">MLGDDIPVNENFNTFGMNKAKPQNRQNYQQEDNSHFQQQIYDSSGMNPQYQQEMQYQQFNNNHQYQQQNYYVQRQSGTTQYFQVPPDSQLNSSSNGQFQDNYNSQYDDEYEYESYEGDYEDDGYIQDPPRRDSNEKHQQQYYVENNNYEMNGQSLPPVPPLPEYIQNQNRLIDEPHSSPFMPPQTSLPELPSTYSPTDNKQEIVTGMEKDQRFQEQSKDIKNDAALESLKQSNHEHWKEVKQIYSMEIEEYKELEKHYVQRENPQNNNNQSKMVYNEEPADDESSYGSDAINDIISDLNSFNPADTINNPICYIQGPNNKNIKNPKNNSQSPMHGPESPMHGPESPIRGPESPMRRPESPMRGPESPMRRPESPMRGPESPMRRPQSPMRGPESPKRRPQSPRNHSQSPMVYAQSPLHRSQSPMDSYSNNQDNFNDADGYKQINNSMNIQSPIAQRPNQINQKSPLVNHQSPLNQQLPENQKSYTDEQYPTEMDVNQLESAQGDTVQMIMNQQTPNNIEINNQQQIRIPNKMEYQQESILEQQIQEQSNDDKDEVPNIDQNIQAQNQTMTSDDKIQQNINEKENYEEDSYDLNDFIDNTSQENEKNIDISPSSDDEKKNEKYEFEDFHEHLEKSLRLDKEFNENYKNKHVSLSLSLPSEQVDPFDNDDTADIGYNNLSSHINSANDNYLSPVQSNNITSSAQNSDTILSNQENVKLISPLQDNDDGVISSIYESDNAFNNTKQTNQQIDQLMILGEKQQQVADNESLNNNNHPFYPDVVEESIIAGQDNDDAYENNSISSEANHFADLIDEVMTSGNKDITFDDQFPITDESCEQDSESVQEEDVIDITGLVSQIPQTDTEDQSDSEDQLQEQPVDPEDQLQEQPIDSEDQLKEQPIEPEDQLQEQPIEPEDQLQEQLINSEEQPLGPENELQKETVQIELKEQQSKQDYLYNIFPGLKENENEANSSQMATTEKQFIDKEVGSALVSPVGCISESDQKLLNEKLQEVEAERNQFIAGNERLKKMQAETEQLRLKFESDKAAFERYVTEEKQKIEEMKEEELRRIKREQLLSEKQKREEELLPSVQDKQEIKALKEEIEKLKEEEKEKESKYKLTVDRLRKQIDDLTKKNNELHEEIKVLEKERAMNMKINKENERRGHSSPSNERVRSMFPGDRGIRPVGSKERIKSMHPGQIPKSERVKSMHPGMEMEGRDRERDRERVKSMHPGMEMEGRDRERDRERVKSMHPGMEMEGRDRERDRERVKSMHPGMEMEGRDRERDRERVKSMHPGGPNGPMKGELRDRERVKSMHPGGPGLHKIGSKDRMMEGRERVRSVYQGGMKPTRENSTGELNSDNKSPMKGNKPELSIDQKNNNNLAVSSPNGVPGKSPISKTALGNRVTLLDVSSVPKRKSSVIPPLNHQLMRQTMSPGGVSPISGPNTPNSPSNVNGNPGQNYLTVGTNNNDKHNIAPPHTPTTPTISNYENKKMGGPQKPVKNGSIDSIGGVQVRHVNNTNVNPNTSPILKNGSNVVPKNTNITNDSSINPNSSVNNKNIAKNDSVETNSTINVNSQNIINGPNKNANSNENLSPVSVNSIESPLASPINVNNNVPKSRKIPVGIPQNIPPNVNIFTAMERALDLPPPIDEIKIDEGKFKRIYPNGTTLISFKNGTIKEINAEGTSIIRFPNGDIKQVLSNKEVVYFYHETKAIQTTHTNGIEVFEFPNGQIETKYPDSSIEIIFPDKTIRRIFPDGQEENVYANGIKMRTTQDGKKMVDYPDGSKEIYTESYRKLIKTDGTIRIIYADGRRETQFPNGHVVVKDAKGNIIGESAKPN</sequence>
<feature type="region of interest" description="Disordered" evidence="3">
    <location>
        <begin position="1428"/>
        <end position="1447"/>
    </location>
</feature>
<evidence type="ECO:0000313" key="6">
    <source>
        <dbReference type="Proteomes" id="UP000193719"/>
    </source>
</evidence>
<feature type="compositionally biased region" description="Acidic residues" evidence="3">
    <location>
        <begin position="859"/>
        <end position="882"/>
    </location>
</feature>
<evidence type="ECO:0000256" key="3">
    <source>
        <dbReference type="SAM" id="MobiDB-lite"/>
    </source>
</evidence>
<evidence type="ECO:0000256" key="1">
    <source>
        <dbReference type="ARBA" id="ARBA00005627"/>
    </source>
</evidence>
<accession>A0A1Y1UVQ3</accession>
<feature type="domain" description="Centromere protein J C-terminal" evidence="4">
    <location>
        <begin position="1787"/>
        <end position="1812"/>
    </location>
</feature>
<dbReference type="Gene3D" id="2.60.450.20">
    <property type="match status" value="1"/>
</dbReference>
<feature type="compositionally biased region" description="Basic and acidic residues" evidence="3">
    <location>
        <begin position="1320"/>
        <end position="1333"/>
    </location>
</feature>
<feature type="region of interest" description="Disordered" evidence="3">
    <location>
        <begin position="599"/>
        <end position="618"/>
    </location>
</feature>
<feature type="compositionally biased region" description="Polar residues" evidence="3">
    <location>
        <begin position="1345"/>
        <end position="1356"/>
    </location>
</feature>
<feature type="compositionally biased region" description="Low complexity" evidence="3">
    <location>
        <begin position="318"/>
        <end position="328"/>
    </location>
</feature>
<dbReference type="InterPro" id="IPR026581">
    <property type="entry name" value="TCP10L/CENPJ"/>
</dbReference>
<feature type="domain" description="Centromere protein J C-terminal" evidence="4">
    <location>
        <begin position="1730"/>
        <end position="1763"/>
    </location>
</feature>
<dbReference type="InterPro" id="IPR047002">
    <property type="entry name" value="Tcp10_C_sf"/>
</dbReference>
<reference evidence="5 6" key="1">
    <citation type="submission" date="2016-08" db="EMBL/GenBank/DDBJ databases">
        <title>Genomes of anaerobic fungi encode conserved fungal cellulosomes for biomass hydrolysis.</title>
        <authorList>
            <consortium name="DOE Joint Genome Institute"/>
            <person name="Haitjema C.H."/>
            <person name="Gilmore S.P."/>
            <person name="Henske J.K."/>
            <person name="Solomon K.V."/>
            <person name="De Groot R."/>
            <person name="Kuo A."/>
            <person name="Mondo S.J."/>
            <person name="Salamov A.A."/>
            <person name="Labutti K."/>
            <person name="Zhao Z."/>
            <person name="Chiniquy J."/>
            <person name="Barry K."/>
            <person name="Brewer H.M."/>
            <person name="Purvine S.O."/>
            <person name="Wright A.T."/>
            <person name="Boxma B."/>
            <person name="Van Alen T."/>
            <person name="Hackstein J.H."/>
            <person name="Baker S.E."/>
            <person name="Grigoriev I.V."/>
            <person name="O'Malley M.A."/>
        </authorList>
    </citation>
    <scope>NUCLEOTIDE SEQUENCE [LARGE SCALE GENOMIC DNA]</scope>
    <source>
        <strain evidence="6">finn</strain>
    </source>
</reference>
<organism evidence="5 6">
    <name type="scientific">Piromyces finnis</name>
    <dbReference type="NCBI Taxonomy" id="1754191"/>
    <lineage>
        <taxon>Eukaryota</taxon>
        <taxon>Fungi</taxon>
        <taxon>Fungi incertae sedis</taxon>
        <taxon>Chytridiomycota</taxon>
        <taxon>Chytridiomycota incertae sedis</taxon>
        <taxon>Neocallimastigomycetes</taxon>
        <taxon>Neocallimastigales</taxon>
        <taxon>Neocallimastigaceae</taxon>
        <taxon>Piromyces</taxon>
    </lineage>
</organism>
<feature type="compositionally biased region" description="Polar residues" evidence="3">
    <location>
        <begin position="81"/>
        <end position="98"/>
    </location>
</feature>
<dbReference type="Pfam" id="PF07202">
    <property type="entry name" value="Tcp10_C"/>
    <property type="match status" value="3"/>
</dbReference>
<keyword evidence="2" id="KW-0175">Coiled coil</keyword>
<proteinExistence type="inferred from homology"/>
<dbReference type="PANTHER" id="PTHR10331">
    <property type="entry name" value="T COMPLEX PROTEIN 10"/>
    <property type="match status" value="1"/>
</dbReference>
<feature type="compositionally biased region" description="Basic and acidic residues" evidence="3">
    <location>
        <begin position="1175"/>
        <end position="1187"/>
    </location>
</feature>
<feature type="region of interest" description="Disordered" evidence="3">
    <location>
        <begin position="81"/>
        <end position="102"/>
    </location>
</feature>
<dbReference type="Proteomes" id="UP000193719">
    <property type="component" value="Unassembled WGS sequence"/>
</dbReference>
<dbReference type="STRING" id="1754191.A0A1Y1UVQ3"/>
<reference evidence="5 6" key="2">
    <citation type="submission" date="2016-08" db="EMBL/GenBank/DDBJ databases">
        <title>Pervasive Adenine N6-methylation of Active Genes in Fungi.</title>
        <authorList>
            <consortium name="DOE Joint Genome Institute"/>
            <person name="Mondo S.J."/>
            <person name="Dannebaum R.O."/>
            <person name="Kuo R.C."/>
            <person name="Labutti K."/>
            <person name="Haridas S."/>
            <person name="Kuo A."/>
            <person name="Salamov A."/>
            <person name="Ahrendt S.R."/>
            <person name="Lipzen A."/>
            <person name="Sullivan W."/>
            <person name="Andreopoulos W.B."/>
            <person name="Clum A."/>
            <person name="Lindquist E."/>
            <person name="Daum C."/>
            <person name="Ramamoorthy G.K."/>
            <person name="Gryganskyi A."/>
            <person name="Culley D."/>
            <person name="Magnuson J.K."/>
            <person name="James T.Y."/>
            <person name="O'Malley M.A."/>
            <person name="Stajich J.E."/>
            <person name="Spatafora J.W."/>
            <person name="Visel A."/>
            <person name="Grigoriev I.V."/>
        </authorList>
    </citation>
    <scope>NUCLEOTIDE SEQUENCE [LARGE SCALE GENOMIC DNA]</scope>
    <source>
        <strain evidence="6">finn</strain>
    </source>
</reference>
<feature type="compositionally biased region" description="Polar residues" evidence="3">
    <location>
        <begin position="417"/>
        <end position="434"/>
    </location>
</feature>
<evidence type="ECO:0000259" key="4">
    <source>
        <dbReference type="Pfam" id="PF07202"/>
    </source>
</evidence>
<feature type="compositionally biased region" description="Polar residues" evidence="3">
    <location>
        <begin position="1369"/>
        <end position="1382"/>
    </location>
</feature>
<feature type="region of interest" description="Disordered" evidence="3">
    <location>
        <begin position="1148"/>
        <end position="1392"/>
    </location>
</feature>
<dbReference type="InterPro" id="IPR009852">
    <property type="entry name" value="CENPJ_C_dom"/>
</dbReference>
<dbReference type="PANTHER" id="PTHR10331:SF6">
    <property type="entry name" value="SPINDLE ASSEMBLY ABNORMAL 4"/>
    <property type="match status" value="1"/>
</dbReference>
<comment type="similarity">
    <text evidence="1">Belongs to the TCP10 family.</text>
</comment>
<feature type="compositionally biased region" description="Polar residues" evidence="3">
    <location>
        <begin position="1525"/>
        <end position="1550"/>
    </location>
</feature>
<feature type="compositionally biased region" description="Basic and acidic residues" evidence="3">
    <location>
        <begin position="1196"/>
        <end position="1285"/>
    </location>
</feature>
<dbReference type="EMBL" id="MCFH01000092">
    <property type="protein sequence ID" value="ORX41315.1"/>
    <property type="molecule type" value="Genomic_DNA"/>
</dbReference>
<gene>
    <name evidence="5" type="ORF">BCR36DRAFT_339697</name>
</gene>
<feature type="domain" description="Centromere protein J C-terminal" evidence="4">
    <location>
        <begin position="1648"/>
        <end position="1673"/>
    </location>
</feature>
<feature type="compositionally biased region" description="Basic and acidic residues" evidence="3">
    <location>
        <begin position="1148"/>
        <end position="1158"/>
    </location>
</feature>